<protein>
    <recommendedName>
        <fullName evidence="10">Type II secretion system protein M</fullName>
        <shortName evidence="10">T2SS protein M</shortName>
    </recommendedName>
    <alternativeName>
        <fullName evidence="10">General secretion pathway protein M</fullName>
    </alternativeName>
</protein>
<evidence type="ECO:0000256" key="10">
    <source>
        <dbReference type="PIRNR" id="PIRNR006291"/>
    </source>
</evidence>
<keyword evidence="3 10" id="KW-0813">Transport</keyword>
<comment type="subcellular location">
    <subcellularLocation>
        <location evidence="1">Cell inner membrane</location>
        <topology evidence="1">Single-pass membrane protein</topology>
    </subcellularLocation>
</comment>
<evidence type="ECO:0000256" key="9">
    <source>
        <dbReference type="ARBA" id="ARBA00023136"/>
    </source>
</evidence>
<evidence type="ECO:0000256" key="4">
    <source>
        <dbReference type="ARBA" id="ARBA00022475"/>
    </source>
</evidence>
<evidence type="ECO:0000313" key="11">
    <source>
        <dbReference type="EMBL" id="TCK19401.1"/>
    </source>
</evidence>
<keyword evidence="7 10" id="KW-0653">Protein transport</keyword>
<dbReference type="OrthoDB" id="6120808at2"/>
<dbReference type="SUPFAM" id="SSF103054">
    <property type="entry name" value="General secretion pathway protein M, EpsM"/>
    <property type="match status" value="1"/>
</dbReference>
<comment type="function">
    <text evidence="10">Inner membrane component of the type II secretion system required for the energy-dependent secretion of extracellular factors such as proteases and toxins from the periplasm.</text>
</comment>
<organism evidence="11 12">
    <name type="scientific">Thiogranum longum</name>
    <dbReference type="NCBI Taxonomy" id="1537524"/>
    <lineage>
        <taxon>Bacteria</taxon>
        <taxon>Pseudomonadati</taxon>
        <taxon>Pseudomonadota</taxon>
        <taxon>Gammaproteobacteria</taxon>
        <taxon>Chromatiales</taxon>
        <taxon>Ectothiorhodospiraceae</taxon>
        <taxon>Thiogranum</taxon>
    </lineage>
</organism>
<dbReference type="AlphaFoldDB" id="A0A4R1HF60"/>
<keyword evidence="4 10" id="KW-1003">Cell membrane</keyword>
<proteinExistence type="inferred from homology"/>
<dbReference type="GO" id="GO:0015628">
    <property type="term" value="P:protein secretion by the type II secretion system"/>
    <property type="evidence" value="ECO:0007669"/>
    <property type="project" value="InterPro"/>
</dbReference>
<evidence type="ECO:0000256" key="5">
    <source>
        <dbReference type="ARBA" id="ARBA00022519"/>
    </source>
</evidence>
<comment type="caution">
    <text evidence="11">The sequence shown here is derived from an EMBL/GenBank/DDBJ whole genome shotgun (WGS) entry which is preliminary data.</text>
</comment>
<evidence type="ECO:0000256" key="6">
    <source>
        <dbReference type="ARBA" id="ARBA00022692"/>
    </source>
</evidence>
<evidence type="ECO:0000256" key="7">
    <source>
        <dbReference type="ARBA" id="ARBA00022927"/>
    </source>
</evidence>
<dbReference type="InterPro" id="IPR007690">
    <property type="entry name" value="T2SS_GspM"/>
</dbReference>
<sequence>MKDWFMGLDMRERKLVAGGAAILLLLMFYLLVWEPAAVAYKDLKKNVAAQQETLDWMKQASRKVKALQGSARGGARSLGGSSLLAVVDKSARSAGLGPAIKRVEPDGSKGVKIWLEGAAFDPMVLWLGKLSRTYRIDATVVTIEPQGDGRVNARLTLAGPPA</sequence>
<evidence type="ECO:0000256" key="2">
    <source>
        <dbReference type="ARBA" id="ARBA00010637"/>
    </source>
</evidence>
<accession>A0A4R1HF60</accession>
<dbReference type="EMBL" id="SMFX01000001">
    <property type="protein sequence ID" value="TCK19401.1"/>
    <property type="molecule type" value="Genomic_DNA"/>
</dbReference>
<evidence type="ECO:0000256" key="3">
    <source>
        <dbReference type="ARBA" id="ARBA00022448"/>
    </source>
</evidence>
<evidence type="ECO:0000256" key="8">
    <source>
        <dbReference type="ARBA" id="ARBA00022989"/>
    </source>
</evidence>
<keyword evidence="5 10" id="KW-0997">Cell inner membrane</keyword>
<dbReference type="InterPro" id="IPR023229">
    <property type="entry name" value="T2SS_M_periplasmic_sf"/>
</dbReference>
<reference evidence="11 12" key="1">
    <citation type="submission" date="2019-03" db="EMBL/GenBank/DDBJ databases">
        <title>Genomic Encyclopedia of Type Strains, Phase IV (KMG-IV): sequencing the most valuable type-strain genomes for metagenomic binning, comparative biology and taxonomic classification.</title>
        <authorList>
            <person name="Goeker M."/>
        </authorList>
    </citation>
    <scope>NUCLEOTIDE SEQUENCE [LARGE SCALE GENOMIC DNA]</scope>
    <source>
        <strain evidence="11 12">DSM 19610</strain>
    </source>
</reference>
<dbReference type="Gene3D" id="3.30.1360.100">
    <property type="entry name" value="General secretion pathway protein M, EpsM"/>
    <property type="match status" value="1"/>
</dbReference>
<dbReference type="PIRSF" id="PIRSF006291">
    <property type="entry name" value="GspM"/>
    <property type="match status" value="1"/>
</dbReference>
<keyword evidence="12" id="KW-1185">Reference proteome</keyword>
<keyword evidence="8" id="KW-1133">Transmembrane helix</keyword>
<gene>
    <name evidence="11" type="ORF">DFR30_2712</name>
</gene>
<evidence type="ECO:0000313" key="12">
    <source>
        <dbReference type="Proteomes" id="UP000295707"/>
    </source>
</evidence>
<dbReference type="Pfam" id="PF04612">
    <property type="entry name" value="T2SSM"/>
    <property type="match status" value="1"/>
</dbReference>
<dbReference type="Proteomes" id="UP000295707">
    <property type="component" value="Unassembled WGS sequence"/>
</dbReference>
<keyword evidence="6" id="KW-0812">Transmembrane</keyword>
<dbReference type="RefSeq" id="WP_132974040.1">
    <property type="nucleotide sequence ID" value="NZ_SMFX01000001.1"/>
</dbReference>
<dbReference type="GO" id="GO:0005886">
    <property type="term" value="C:plasma membrane"/>
    <property type="evidence" value="ECO:0007669"/>
    <property type="project" value="UniProtKB-SubCell"/>
</dbReference>
<evidence type="ECO:0000256" key="1">
    <source>
        <dbReference type="ARBA" id="ARBA00004377"/>
    </source>
</evidence>
<dbReference type="GO" id="GO:0015627">
    <property type="term" value="C:type II protein secretion system complex"/>
    <property type="evidence" value="ECO:0007669"/>
    <property type="project" value="InterPro"/>
</dbReference>
<name>A0A4R1HF60_9GAMM</name>
<comment type="similarity">
    <text evidence="2 10">Belongs to the GSP M family.</text>
</comment>
<keyword evidence="9 10" id="KW-0472">Membrane</keyword>